<name>A0A9Q8PKB2_PASFU</name>
<dbReference type="AlphaFoldDB" id="A0A9Q8PKB2"/>
<dbReference type="EMBL" id="CP090173">
    <property type="protein sequence ID" value="UJO24028.1"/>
    <property type="molecule type" value="Genomic_DNA"/>
</dbReference>
<dbReference type="GO" id="GO:0004497">
    <property type="term" value="F:monooxygenase activity"/>
    <property type="evidence" value="ECO:0007669"/>
    <property type="project" value="UniProtKB-KW"/>
</dbReference>
<keyword evidence="1" id="KW-0285">Flavoprotein</keyword>
<gene>
    <name evidence="4" type="ORF">CLAFUR5_13275</name>
</gene>
<dbReference type="Pfam" id="PF13738">
    <property type="entry name" value="Pyr_redox_3"/>
    <property type="match status" value="1"/>
</dbReference>
<dbReference type="Proteomes" id="UP000756132">
    <property type="component" value="Chromosome 11"/>
</dbReference>
<dbReference type="SUPFAM" id="SSF51905">
    <property type="entry name" value="FAD/NAD(P)-binding domain"/>
    <property type="match status" value="2"/>
</dbReference>
<evidence type="ECO:0000313" key="5">
    <source>
        <dbReference type="Proteomes" id="UP000756132"/>
    </source>
</evidence>
<accession>A0A9Q8PKB2</accession>
<keyword evidence="3" id="KW-0560">Oxidoreductase</keyword>
<keyword evidence="2" id="KW-0274">FAD</keyword>
<dbReference type="InterPro" id="IPR050346">
    <property type="entry name" value="FMO-like"/>
</dbReference>
<evidence type="ECO:0000313" key="4">
    <source>
        <dbReference type="EMBL" id="UJO24028.1"/>
    </source>
</evidence>
<dbReference type="OrthoDB" id="2915840at2759"/>
<organism evidence="4 5">
    <name type="scientific">Passalora fulva</name>
    <name type="common">Tomato leaf mold</name>
    <name type="synonym">Cladosporium fulvum</name>
    <dbReference type="NCBI Taxonomy" id="5499"/>
    <lineage>
        <taxon>Eukaryota</taxon>
        <taxon>Fungi</taxon>
        <taxon>Dikarya</taxon>
        <taxon>Ascomycota</taxon>
        <taxon>Pezizomycotina</taxon>
        <taxon>Dothideomycetes</taxon>
        <taxon>Dothideomycetidae</taxon>
        <taxon>Mycosphaerellales</taxon>
        <taxon>Mycosphaerellaceae</taxon>
        <taxon>Fulvia</taxon>
    </lineage>
</organism>
<sequence>MRQERTNAAHDDVFDVIVVGAGWSGLIAAKTFLQVRPSANLLIIDSDSTIGGTWSKSRLYPNLRCEAGWGLFHFSDLNMDHEGIGRDDTIPGSAVYRYLDAYAAKFDLHRRTLLDTKAERIERVDQPIPWRLRILTSQTPRTLHCHKLIVATGLTSRPFIPDVPRDDFRGQIYHSKELGILATQEALTDDAVQDVTVYGGSKSAFEAVYYLVQLGKRVQWIIRPDGGGPSMMTPVKMLGFLPSFNLNNTRFFGVLSPNVFDRSSWWYRCFHGPHRLAIADWVVMTYWRVTTWMMCLSANYGRSCNGEKLKPHLGLESSFWSPATLGVMTCPNLWDYIHDAKLITVHRQSVQKLSSGHVELDNGVCLASDAFIFATGWQANHSIFDDVECEDLGLPRPPDTVSGKSSAFIQLRRSAEEKVVRDLPLLSHSPPGYEVQPGDDYQLYRFLVPTSEKYGDGSIAYIGFLRNTGLPIVLEAQALWATAYLLGLMELPGHDQRQWEAVQTSAWIRRRYLCGRKVPFALFDWFSYVDQLYADLGVVSRRKGNWFSETFAVYRPEEFRGVVQEWLAGHQPVM</sequence>
<reference evidence="4" key="1">
    <citation type="submission" date="2021-12" db="EMBL/GenBank/DDBJ databases">
        <authorList>
            <person name="Zaccaron A."/>
            <person name="Stergiopoulos I."/>
        </authorList>
    </citation>
    <scope>NUCLEOTIDE SEQUENCE</scope>
    <source>
        <strain evidence="4">Race5_Kim</strain>
    </source>
</reference>
<dbReference type="Gene3D" id="3.50.50.60">
    <property type="entry name" value="FAD/NAD(P)-binding domain"/>
    <property type="match status" value="1"/>
</dbReference>
<dbReference type="PANTHER" id="PTHR23023">
    <property type="entry name" value="DIMETHYLANILINE MONOOXYGENASE"/>
    <property type="match status" value="1"/>
</dbReference>
<dbReference type="InterPro" id="IPR036188">
    <property type="entry name" value="FAD/NAD-bd_sf"/>
</dbReference>
<dbReference type="KEGG" id="ffu:CLAFUR5_13275"/>
<reference evidence="4" key="2">
    <citation type="journal article" date="2022" name="Microb. Genom.">
        <title>A chromosome-scale genome assembly of the tomato pathogen Cladosporium fulvum reveals a compartmentalized genome architecture and the presence of a dispensable chromosome.</title>
        <authorList>
            <person name="Zaccaron A.Z."/>
            <person name="Chen L.H."/>
            <person name="Samaras A."/>
            <person name="Stergiopoulos I."/>
        </authorList>
    </citation>
    <scope>NUCLEOTIDE SEQUENCE</scope>
    <source>
        <strain evidence="4">Race5_Kim</strain>
    </source>
</reference>
<keyword evidence="4" id="KW-0503">Monooxygenase</keyword>
<evidence type="ECO:0000256" key="2">
    <source>
        <dbReference type="ARBA" id="ARBA00022827"/>
    </source>
</evidence>
<evidence type="ECO:0000256" key="1">
    <source>
        <dbReference type="ARBA" id="ARBA00022630"/>
    </source>
</evidence>
<evidence type="ECO:0000256" key="3">
    <source>
        <dbReference type="ARBA" id="ARBA00023002"/>
    </source>
</evidence>
<protein>
    <submittedName>
        <fullName evidence="4">FAD-dependent monooxygenase DEP4</fullName>
    </submittedName>
</protein>
<keyword evidence="5" id="KW-1185">Reference proteome</keyword>
<dbReference type="RefSeq" id="XP_047768394.1">
    <property type="nucleotide sequence ID" value="XM_047912423.1"/>
</dbReference>
<proteinExistence type="predicted"/>
<dbReference type="GeneID" id="71993153"/>